<reference evidence="2 3" key="1">
    <citation type="journal article" date="2021" name="Comput. Struct. Biotechnol. J.">
        <title>De novo genome assembly of the potent medicinal plant Rehmannia glutinosa using nanopore technology.</title>
        <authorList>
            <person name="Ma L."/>
            <person name="Dong C."/>
            <person name="Song C."/>
            <person name="Wang X."/>
            <person name="Zheng X."/>
            <person name="Niu Y."/>
            <person name="Chen S."/>
            <person name="Feng W."/>
        </authorList>
    </citation>
    <scope>NUCLEOTIDE SEQUENCE [LARGE SCALE GENOMIC DNA]</scope>
    <source>
        <strain evidence="2">DH-2019</strain>
    </source>
</reference>
<dbReference type="EMBL" id="JABTTQ020002061">
    <property type="protein sequence ID" value="KAK6126194.1"/>
    <property type="molecule type" value="Genomic_DNA"/>
</dbReference>
<dbReference type="PANTHER" id="PTHR33448">
    <property type="entry name" value="CHLOROPLAST PROTEIN HCF243-RELATED"/>
    <property type="match status" value="1"/>
</dbReference>
<protein>
    <submittedName>
        <fullName evidence="2">Uncharacterized protein</fullName>
    </submittedName>
</protein>
<accession>A0ABR0UV83</accession>
<evidence type="ECO:0000313" key="3">
    <source>
        <dbReference type="Proteomes" id="UP001318860"/>
    </source>
</evidence>
<evidence type="ECO:0000313" key="2">
    <source>
        <dbReference type="EMBL" id="KAK6126194.1"/>
    </source>
</evidence>
<comment type="caution">
    <text evidence="2">The sequence shown here is derived from an EMBL/GenBank/DDBJ whole genome shotgun (WGS) entry which is preliminary data.</text>
</comment>
<name>A0ABR0UV83_REHGL</name>
<dbReference type="PANTHER" id="PTHR33448:SF10">
    <property type="entry name" value="PROTAMINE P1 FAMILY PROTEIN"/>
    <property type="match status" value="1"/>
</dbReference>
<keyword evidence="3" id="KW-1185">Reference proteome</keyword>
<evidence type="ECO:0000256" key="1">
    <source>
        <dbReference type="SAM" id="MobiDB-lite"/>
    </source>
</evidence>
<sequence>MMKKALSKPISSPNRADNFPPPLMRFLRSNVGSKSRGKSKSQRSTSIFYTRGKRNSAKVIETTQEPSSPKVTCIGQVRASRTAKSASRKRGSASVKIRRCWFGENLFRSRKLAFREFFRRFLRYCYCNRVDATEDSIRVYSEKSENTENGDGDREIKNTFDVNSFSSPPKNALILTRCRSAPYKSSSLGGLFWGSSLPENDAKSDELENLGENVEDLKGIGGGAIHPLVLTRCKSEPARTGERLNPEGNLWRRRRLGDF</sequence>
<dbReference type="Proteomes" id="UP001318860">
    <property type="component" value="Unassembled WGS sequence"/>
</dbReference>
<gene>
    <name evidence="2" type="ORF">DH2020_040075</name>
</gene>
<organism evidence="2 3">
    <name type="scientific">Rehmannia glutinosa</name>
    <name type="common">Chinese foxglove</name>
    <dbReference type="NCBI Taxonomy" id="99300"/>
    <lineage>
        <taxon>Eukaryota</taxon>
        <taxon>Viridiplantae</taxon>
        <taxon>Streptophyta</taxon>
        <taxon>Embryophyta</taxon>
        <taxon>Tracheophyta</taxon>
        <taxon>Spermatophyta</taxon>
        <taxon>Magnoliopsida</taxon>
        <taxon>eudicotyledons</taxon>
        <taxon>Gunneridae</taxon>
        <taxon>Pentapetalae</taxon>
        <taxon>asterids</taxon>
        <taxon>lamiids</taxon>
        <taxon>Lamiales</taxon>
        <taxon>Orobanchaceae</taxon>
        <taxon>Rehmannieae</taxon>
        <taxon>Rehmannia</taxon>
    </lineage>
</organism>
<feature type="region of interest" description="Disordered" evidence="1">
    <location>
        <begin position="1"/>
        <end position="48"/>
    </location>
</feature>
<proteinExistence type="predicted"/>